<reference evidence="2 3" key="1">
    <citation type="submission" date="2018-12" db="EMBL/GenBank/DDBJ databases">
        <title>Unveiling genomic diversity among members of the Bifidobacterium pseudolongum species, a widely distributed gut commensal of the animal kingdom.</title>
        <authorList>
            <person name="Lugli G.A."/>
            <person name="Duranti S."/>
            <person name="Albert K."/>
            <person name="Mancabelli L."/>
            <person name="Napoli S."/>
            <person name="Viappiani A."/>
            <person name="Anzalone R."/>
            <person name="Longhi G."/>
            <person name="Milani C."/>
            <person name="Turroni F."/>
            <person name="Alessandri G."/>
            <person name="Sela D.A."/>
            <person name="Van Sinderen D."/>
            <person name="Ventura M."/>
        </authorList>
    </citation>
    <scope>NUCLEOTIDE SEQUENCE [LARGE SCALE GENOMIC DNA]</scope>
    <source>
        <strain evidence="2 3">2093B</strain>
    </source>
</reference>
<name>A0A4Q5A154_9BIFI</name>
<comment type="caution">
    <text evidence="2">The sequence shown here is derived from an EMBL/GenBank/DDBJ whole genome shotgun (WGS) entry which is preliminary data.</text>
</comment>
<feature type="region of interest" description="Disordered" evidence="1">
    <location>
        <begin position="47"/>
        <end position="73"/>
    </location>
</feature>
<protein>
    <submittedName>
        <fullName evidence="2">Uncharacterized protein</fullName>
    </submittedName>
</protein>
<dbReference type="RefSeq" id="WP_129897889.1">
    <property type="nucleotide sequence ID" value="NZ_RYUH01000013.1"/>
</dbReference>
<organism evidence="2 3">
    <name type="scientific">Bifidobacterium pseudolongum subsp. globosum</name>
    <dbReference type="NCBI Taxonomy" id="1690"/>
    <lineage>
        <taxon>Bacteria</taxon>
        <taxon>Bacillati</taxon>
        <taxon>Actinomycetota</taxon>
        <taxon>Actinomycetes</taxon>
        <taxon>Bifidobacteriales</taxon>
        <taxon>Bifidobacteriaceae</taxon>
        <taxon>Bifidobacterium</taxon>
    </lineage>
</organism>
<dbReference type="AlphaFoldDB" id="A0A4Q5A154"/>
<evidence type="ECO:0000256" key="1">
    <source>
        <dbReference type="SAM" id="MobiDB-lite"/>
    </source>
</evidence>
<evidence type="ECO:0000313" key="2">
    <source>
        <dbReference type="EMBL" id="RYQ09090.1"/>
    </source>
</evidence>
<dbReference type="Proteomes" id="UP000292568">
    <property type="component" value="Unassembled WGS sequence"/>
</dbReference>
<gene>
    <name evidence="2" type="ORF">PG2093B_1374</name>
</gene>
<dbReference type="EMBL" id="RYUH01000013">
    <property type="protein sequence ID" value="RYQ09090.1"/>
    <property type="molecule type" value="Genomic_DNA"/>
</dbReference>
<proteinExistence type="predicted"/>
<accession>A0A4Q5A154</accession>
<sequence length="73" mass="8392">MKHTDPYAYDPTNSVLATRDGYFLLVDKTTGEPIRRNNRETVTFPDCDSFDSMHVKDSPDYDPTDDGSRIHRP</sequence>
<evidence type="ECO:0000313" key="3">
    <source>
        <dbReference type="Proteomes" id="UP000292568"/>
    </source>
</evidence>